<reference evidence="2 3" key="1">
    <citation type="submission" date="2020-10" db="EMBL/GenBank/DDBJ databases">
        <title>Ramlibacter sp. HM2 16S ribosomal RNA gene Genome sequencing and assembly.</title>
        <authorList>
            <person name="Kang M."/>
        </authorList>
    </citation>
    <scope>NUCLEOTIDE SEQUENCE [LARGE SCALE GENOMIC DNA]</scope>
    <source>
        <strain evidence="2 3">HM2</strain>
    </source>
</reference>
<dbReference type="RefSeq" id="WP_193676262.1">
    <property type="nucleotide sequence ID" value="NZ_JADDIV010000002.1"/>
</dbReference>
<gene>
    <name evidence="2" type="ORF">IM787_08885</name>
</gene>
<keyword evidence="1" id="KW-0175">Coiled coil</keyword>
<sequence length="178" mass="19362">MLALFLFSLTLLGFFAVLGVRMAMSSTVPEQLREPEMHGTGSQAAADVVNKLRGGAVADIKAELDKIDEVMRLMKDLERSGQTVEGKPLVLHSPQFAGGGELFERTPWMRMLWGRSGDELAELRSLEEKAKGTLAAASEANFFLAGRAESVADGLKDLSAKIKEIEAKLASVEKERKV</sequence>
<dbReference type="EMBL" id="JADDIV010000002">
    <property type="protein sequence ID" value="MBE7367678.1"/>
    <property type="molecule type" value="Genomic_DNA"/>
</dbReference>
<evidence type="ECO:0000313" key="2">
    <source>
        <dbReference type="EMBL" id="MBE7367678.1"/>
    </source>
</evidence>
<accession>A0ABR9S2F1</accession>
<evidence type="ECO:0000256" key="1">
    <source>
        <dbReference type="SAM" id="Coils"/>
    </source>
</evidence>
<proteinExistence type="predicted"/>
<organism evidence="2 3">
    <name type="scientific">Ramlibacter pallidus</name>
    <dbReference type="NCBI Taxonomy" id="2780087"/>
    <lineage>
        <taxon>Bacteria</taxon>
        <taxon>Pseudomonadati</taxon>
        <taxon>Pseudomonadota</taxon>
        <taxon>Betaproteobacteria</taxon>
        <taxon>Burkholderiales</taxon>
        <taxon>Comamonadaceae</taxon>
        <taxon>Ramlibacter</taxon>
    </lineage>
</organism>
<keyword evidence="3" id="KW-1185">Reference proteome</keyword>
<dbReference type="Proteomes" id="UP000806285">
    <property type="component" value="Unassembled WGS sequence"/>
</dbReference>
<name>A0ABR9S2F1_9BURK</name>
<protein>
    <submittedName>
        <fullName evidence="2">Uncharacterized protein</fullName>
    </submittedName>
</protein>
<feature type="coiled-coil region" evidence="1">
    <location>
        <begin position="148"/>
        <end position="175"/>
    </location>
</feature>
<evidence type="ECO:0000313" key="3">
    <source>
        <dbReference type="Proteomes" id="UP000806285"/>
    </source>
</evidence>
<comment type="caution">
    <text evidence="2">The sequence shown here is derived from an EMBL/GenBank/DDBJ whole genome shotgun (WGS) entry which is preliminary data.</text>
</comment>